<comment type="caution">
    <text evidence="2">The sequence shown here is derived from an EMBL/GenBank/DDBJ whole genome shotgun (WGS) entry which is preliminary data.</text>
</comment>
<feature type="chain" id="PRO_5045876943" description="DUF4124 domain-containing protein" evidence="1">
    <location>
        <begin position="22"/>
        <end position="174"/>
    </location>
</feature>
<reference evidence="2 3" key="1">
    <citation type="submission" date="2021-08" db="EMBL/GenBank/DDBJ databases">
        <authorList>
            <person name="Tuo L."/>
        </authorList>
    </citation>
    <scope>NUCLEOTIDE SEQUENCE [LARGE SCALE GENOMIC DNA]</scope>
    <source>
        <strain evidence="2 3">JCM 31229</strain>
    </source>
</reference>
<evidence type="ECO:0000313" key="3">
    <source>
        <dbReference type="Proteomes" id="UP000706039"/>
    </source>
</evidence>
<feature type="signal peptide" evidence="1">
    <location>
        <begin position="1"/>
        <end position="21"/>
    </location>
</feature>
<dbReference type="Proteomes" id="UP000706039">
    <property type="component" value="Unassembled WGS sequence"/>
</dbReference>
<protein>
    <recommendedName>
        <fullName evidence="4">DUF4124 domain-containing protein</fullName>
    </recommendedName>
</protein>
<proteinExistence type="predicted"/>
<gene>
    <name evidence="2" type="ORF">K7G82_27195</name>
</gene>
<accession>A0ABS7PXC4</accession>
<keyword evidence="1" id="KW-0732">Signal</keyword>
<organism evidence="2 3">
    <name type="scientific">Sphingomonas colocasiae</name>
    <dbReference type="NCBI Taxonomy" id="1848973"/>
    <lineage>
        <taxon>Bacteria</taxon>
        <taxon>Pseudomonadati</taxon>
        <taxon>Pseudomonadota</taxon>
        <taxon>Alphaproteobacteria</taxon>
        <taxon>Sphingomonadales</taxon>
        <taxon>Sphingomonadaceae</taxon>
        <taxon>Sphingomonas</taxon>
    </lineage>
</organism>
<evidence type="ECO:0000313" key="2">
    <source>
        <dbReference type="EMBL" id="MBY8826017.1"/>
    </source>
</evidence>
<name>A0ABS7PXC4_9SPHN</name>
<keyword evidence="3" id="KW-1185">Reference proteome</keyword>
<sequence length="174" mass="18591">MTMRFLAPIFVLALAPAAAHAQAVPDPGANEKINQVIVYGDQPCPKGAADEIVICERRADPYRIPKPLRSNPNAPENAAWGARAEQLEYVGRNGIGSCTPTGSGGMSGCFNQLVRQARAERAQGDGTNWVALVEQAREERVGRIDADSEAIEARVKAEEAARAAKEAEAAKEPK</sequence>
<evidence type="ECO:0000256" key="1">
    <source>
        <dbReference type="SAM" id="SignalP"/>
    </source>
</evidence>
<evidence type="ECO:0008006" key="4">
    <source>
        <dbReference type="Google" id="ProtNLM"/>
    </source>
</evidence>
<dbReference type="RefSeq" id="WP_222993260.1">
    <property type="nucleotide sequence ID" value="NZ_JAINVV010000014.1"/>
</dbReference>
<dbReference type="EMBL" id="JAINVV010000014">
    <property type="protein sequence ID" value="MBY8826017.1"/>
    <property type="molecule type" value="Genomic_DNA"/>
</dbReference>